<comment type="caution">
    <text evidence="2">The sequence shown here is derived from an EMBL/GenBank/DDBJ whole genome shotgun (WGS) entry which is preliminary data.</text>
</comment>
<organism evidence="2 5">
    <name type="scientific">Phascolarctobacterium faecium</name>
    <dbReference type="NCBI Taxonomy" id="33025"/>
    <lineage>
        <taxon>Bacteria</taxon>
        <taxon>Bacillati</taxon>
        <taxon>Bacillota</taxon>
        <taxon>Negativicutes</taxon>
        <taxon>Acidaminococcales</taxon>
        <taxon>Acidaminococcaceae</taxon>
        <taxon>Phascolarctobacterium</taxon>
    </lineage>
</organism>
<reference evidence="4 5" key="1">
    <citation type="journal article" date="2019" name="Nat. Med.">
        <title>A library of human gut bacterial isolates paired with longitudinal multiomics data enables mechanistic microbiome research.</title>
        <authorList>
            <person name="Poyet M."/>
            <person name="Groussin M."/>
            <person name="Gibbons S.M."/>
            <person name="Avila-Pacheco J."/>
            <person name="Jiang X."/>
            <person name="Kearney S.M."/>
            <person name="Perrotta A.R."/>
            <person name="Berdy B."/>
            <person name="Zhao S."/>
            <person name="Lieberman T.D."/>
            <person name="Swanson P.K."/>
            <person name="Smith M."/>
            <person name="Roesemann S."/>
            <person name="Alexander J.E."/>
            <person name="Rich S.A."/>
            <person name="Livny J."/>
            <person name="Vlamakis H."/>
            <person name="Clish C."/>
            <person name="Bullock K."/>
            <person name="Deik A."/>
            <person name="Scott J."/>
            <person name="Pierce K.A."/>
            <person name="Xavier R.J."/>
            <person name="Alm E.J."/>
        </authorList>
    </citation>
    <scope>NUCLEOTIDE SEQUENCE [LARGE SCALE GENOMIC DNA]</scope>
    <source>
        <strain evidence="2 5">BIOML-A13</strain>
        <strain evidence="3 4">BIOML-A3</strain>
    </source>
</reference>
<dbReference type="OrthoDB" id="1629152at2"/>
<evidence type="ECO:0000313" key="2">
    <source>
        <dbReference type="EMBL" id="MTT75850.1"/>
    </source>
</evidence>
<evidence type="ECO:0008006" key="6">
    <source>
        <dbReference type="Google" id="ProtNLM"/>
    </source>
</evidence>
<dbReference type="Proteomes" id="UP000443070">
    <property type="component" value="Unassembled WGS sequence"/>
</dbReference>
<dbReference type="PROSITE" id="PS51257">
    <property type="entry name" value="PROKAR_LIPOPROTEIN"/>
    <property type="match status" value="1"/>
</dbReference>
<evidence type="ECO:0000256" key="1">
    <source>
        <dbReference type="SAM" id="SignalP"/>
    </source>
</evidence>
<accession>A0A7X2XFL9</accession>
<evidence type="ECO:0000313" key="4">
    <source>
        <dbReference type="Proteomes" id="UP000443070"/>
    </source>
</evidence>
<protein>
    <recommendedName>
        <fullName evidence="6">Lipoprotein</fullName>
    </recommendedName>
</protein>
<sequence length="183" mass="20515">MKKFLVMLVMLVGVFAMTGCGSSSLVGNIIKDEGSLVKIMDEFKNLDGLKGKEILVFQDVNMYTGETGNRVVINILKPGTDDEVDNYEYRGGWSKARPVQLSGSGKAIDNCIPLEQLDFAKIPQVYKSMEAQIKDIEGAKIDDYMSFRFWQGKWDISASAKSPRAKYFADFDLDGNLKKFKKN</sequence>
<keyword evidence="4" id="KW-1185">Reference proteome</keyword>
<proteinExistence type="predicted"/>
<dbReference type="RefSeq" id="WP_155163910.1">
    <property type="nucleotide sequence ID" value="NZ_WNBG01000003.1"/>
</dbReference>
<dbReference type="EMBL" id="WNBM01000003">
    <property type="protein sequence ID" value="MTT75850.1"/>
    <property type="molecule type" value="Genomic_DNA"/>
</dbReference>
<evidence type="ECO:0000313" key="5">
    <source>
        <dbReference type="Proteomes" id="UP000484547"/>
    </source>
</evidence>
<name>A0A7X2XFL9_9FIRM</name>
<dbReference type="Proteomes" id="UP000484547">
    <property type="component" value="Unassembled WGS sequence"/>
</dbReference>
<gene>
    <name evidence="2" type="ORF">GMD11_06175</name>
    <name evidence="3" type="ORF">GMD18_05820</name>
</gene>
<feature type="chain" id="PRO_5038437832" description="Lipoprotein" evidence="1">
    <location>
        <begin position="19"/>
        <end position="183"/>
    </location>
</feature>
<evidence type="ECO:0000313" key="3">
    <source>
        <dbReference type="EMBL" id="MTU03912.1"/>
    </source>
</evidence>
<keyword evidence="1" id="KW-0732">Signal</keyword>
<dbReference type="EMBL" id="WNBW01000003">
    <property type="protein sequence ID" value="MTU03912.1"/>
    <property type="molecule type" value="Genomic_DNA"/>
</dbReference>
<dbReference type="AlphaFoldDB" id="A0A7X2XFL9"/>
<feature type="signal peptide" evidence="1">
    <location>
        <begin position="1"/>
        <end position="18"/>
    </location>
</feature>